<evidence type="ECO:0000256" key="8">
    <source>
        <dbReference type="ARBA" id="ARBA00022840"/>
    </source>
</evidence>
<dbReference type="Pfam" id="PF03054">
    <property type="entry name" value="tRNA_Me_trans"/>
    <property type="match status" value="1"/>
</dbReference>
<comment type="caution">
    <text evidence="15">The sequence shown here is derived from an EMBL/GenBank/DDBJ whole genome shotgun (WGS) entry which is preliminary data.</text>
</comment>
<accession>A0AB34J0E5</accession>
<dbReference type="NCBIfam" id="NF001138">
    <property type="entry name" value="PRK00143.1"/>
    <property type="match status" value="1"/>
</dbReference>
<evidence type="ECO:0000256" key="11">
    <source>
        <dbReference type="ARBA" id="ARBA00049564"/>
    </source>
</evidence>
<evidence type="ECO:0000259" key="13">
    <source>
        <dbReference type="Pfam" id="PF20258"/>
    </source>
</evidence>
<dbReference type="GO" id="GO:0008033">
    <property type="term" value="P:tRNA processing"/>
    <property type="evidence" value="ECO:0007669"/>
    <property type="project" value="UniProtKB-KW"/>
</dbReference>
<dbReference type="EMBL" id="JBGBPQ010000015">
    <property type="protein sequence ID" value="KAL1510837.1"/>
    <property type="molecule type" value="Genomic_DNA"/>
</dbReference>
<dbReference type="InterPro" id="IPR023382">
    <property type="entry name" value="MnmA-like_central_sf"/>
</dbReference>
<proteinExistence type="inferred from homology"/>
<dbReference type="Gene3D" id="3.90.1010.10">
    <property type="match status" value="1"/>
</dbReference>
<evidence type="ECO:0000256" key="5">
    <source>
        <dbReference type="ARBA" id="ARBA00022679"/>
    </source>
</evidence>
<reference evidence="15 16" key="1">
    <citation type="journal article" date="2024" name="Science">
        <title>Giant polyketide synthase enzymes in the biosynthesis of giant marine polyether toxins.</title>
        <authorList>
            <person name="Fallon T.R."/>
            <person name="Shende V.V."/>
            <person name="Wierzbicki I.H."/>
            <person name="Pendleton A.L."/>
            <person name="Watervoot N.F."/>
            <person name="Auber R.P."/>
            <person name="Gonzalez D.J."/>
            <person name="Wisecaver J.H."/>
            <person name="Moore B.S."/>
        </authorList>
    </citation>
    <scope>NUCLEOTIDE SEQUENCE [LARGE SCALE GENOMIC DNA]</scope>
    <source>
        <strain evidence="15 16">12B1</strain>
    </source>
</reference>
<evidence type="ECO:0000256" key="6">
    <source>
        <dbReference type="ARBA" id="ARBA00022694"/>
    </source>
</evidence>
<keyword evidence="6" id="KW-0819">tRNA processing</keyword>
<dbReference type="InterPro" id="IPR014729">
    <property type="entry name" value="Rossmann-like_a/b/a_fold"/>
</dbReference>
<feature type="domain" description="tRNA-specific 2-thiouridylase MnmA-like central" evidence="14">
    <location>
        <begin position="429"/>
        <end position="497"/>
    </location>
</feature>
<feature type="domain" description="Fe-S metabolism associated" evidence="12">
    <location>
        <begin position="52"/>
        <end position="163"/>
    </location>
</feature>
<dbReference type="InterPro" id="IPR046885">
    <property type="entry name" value="MnmA-like_C"/>
</dbReference>
<evidence type="ECO:0000256" key="7">
    <source>
        <dbReference type="ARBA" id="ARBA00022741"/>
    </source>
</evidence>
<organism evidence="15 16">
    <name type="scientific">Prymnesium parvum</name>
    <name type="common">Toxic golden alga</name>
    <dbReference type="NCBI Taxonomy" id="97485"/>
    <lineage>
        <taxon>Eukaryota</taxon>
        <taxon>Haptista</taxon>
        <taxon>Haptophyta</taxon>
        <taxon>Prymnesiophyceae</taxon>
        <taxon>Prymnesiales</taxon>
        <taxon>Prymnesiaceae</taxon>
        <taxon>Prymnesium</taxon>
    </lineage>
</organism>
<keyword evidence="10" id="KW-1015">Disulfide bond</keyword>
<evidence type="ECO:0000256" key="4">
    <source>
        <dbReference type="ARBA" id="ARBA00022555"/>
    </source>
</evidence>
<keyword evidence="5" id="KW-0808">Transferase</keyword>
<feature type="domain" description="tRNA-specific 2-thiouridylase MnmA-like C-terminal" evidence="13">
    <location>
        <begin position="508"/>
        <end position="587"/>
    </location>
</feature>
<sequence length="589" mass="62829">MRECLVALAAASPAARCVPPHAPPAMCVADAPPPLPRRLARLAALLRASPDAREANVRLARLGRKLPPPPLPLRGDGTRVRGCAAVVHAHAGLRAGVLYPTGAADGAVARGVAAVLLRGLRGEPAGALLRLQAAEVARACGMEALLTPGRLGGMEGILAVLRRQVREAAEAEARGGEGAAAAAAAAAEAAEAEGREAAEGGGEWGEGVRAWEAAGAAGWGAAEEEVAVLLSGGVDSSVALRSLVEEGRRVRAFYLRIWLEDEQAGAARGDCPWEEDWRYCEAVCAQAGVPLESVSLQREYSEEVVGYLVREAAAGRTPNPDVMCNSRIKFGVFHSRIGRHFGHVASGHYARTGGAAGGGVRLLRSVDAHKDQTYFLSQLTQAQLQNALFPVGRLSKRQVRAEAHRHALPNRMRKDSQGICFLGKVNYDDFLRSHLGEREGDVLEEETGQLIGTHRGLWFHTVGQRRGLGPALHNAFRAKGPWHVVRKDIASNTLFASRSYNSADKVRDVFEAHDINWVAGRPPWHSPVAMPLQVKVRHGAEAYDALVALKHNGSVAHVQLSRRDKGLAPGQFAAFYDGEECLGSGVISE</sequence>
<dbReference type="SUPFAM" id="SSF82649">
    <property type="entry name" value="SufE/NifU"/>
    <property type="match status" value="1"/>
</dbReference>
<evidence type="ECO:0000256" key="10">
    <source>
        <dbReference type="ARBA" id="ARBA00023157"/>
    </source>
</evidence>
<evidence type="ECO:0000259" key="12">
    <source>
        <dbReference type="Pfam" id="PF02657"/>
    </source>
</evidence>
<dbReference type="Pfam" id="PF02657">
    <property type="entry name" value="SufE"/>
    <property type="match status" value="1"/>
</dbReference>
<evidence type="ECO:0000256" key="2">
    <source>
        <dbReference type="ARBA" id="ARBA00006191"/>
    </source>
</evidence>
<protein>
    <recommendedName>
        <fullName evidence="3">tRNA-5-taurinomethyluridine 2-sulfurtransferase</fullName>
        <ecNumber evidence="3">2.8.1.14</ecNumber>
    </recommendedName>
</protein>
<name>A0AB34J0E5_PRYPA</name>
<dbReference type="Proteomes" id="UP001515480">
    <property type="component" value="Unassembled WGS sequence"/>
</dbReference>
<dbReference type="Gene3D" id="3.40.50.620">
    <property type="entry name" value="HUPs"/>
    <property type="match status" value="1"/>
</dbReference>
<dbReference type="AlphaFoldDB" id="A0AB34J0E5"/>
<dbReference type="CDD" id="cd01998">
    <property type="entry name" value="MnmA_TRMU-like"/>
    <property type="match status" value="1"/>
</dbReference>
<dbReference type="GO" id="GO:0005524">
    <property type="term" value="F:ATP binding"/>
    <property type="evidence" value="ECO:0007669"/>
    <property type="project" value="UniProtKB-KW"/>
</dbReference>
<dbReference type="PANTHER" id="PTHR43052:SF1">
    <property type="entry name" value="TRNA-5-TAURINOMETHYLURIDINE 2-SULFURTRANSFERASE"/>
    <property type="match status" value="1"/>
</dbReference>
<dbReference type="Pfam" id="PF20258">
    <property type="entry name" value="tRNA_Me_trans_C"/>
    <property type="match status" value="1"/>
</dbReference>
<evidence type="ECO:0000256" key="3">
    <source>
        <dbReference type="ARBA" id="ARBA00011953"/>
    </source>
</evidence>
<evidence type="ECO:0000313" key="15">
    <source>
        <dbReference type="EMBL" id="KAL1510837.1"/>
    </source>
</evidence>
<keyword evidence="4" id="KW-0820">tRNA-binding</keyword>
<keyword evidence="9" id="KW-0694">RNA-binding</keyword>
<keyword evidence="8" id="KW-0067">ATP-binding</keyword>
<comment type="similarity">
    <text evidence="2">Belongs to the MnmA/TRMU family.</text>
</comment>
<keyword evidence="16" id="KW-1185">Reference proteome</keyword>
<dbReference type="Pfam" id="PF20259">
    <property type="entry name" value="tRNA_Me_trans_M"/>
    <property type="match status" value="1"/>
</dbReference>
<dbReference type="GO" id="GO:0061708">
    <property type="term" value="F:tRNA-5-taurinomethyluridine 2-sulfurtransferase"/>
    <property type="evidence" value="ECO:0007669"/>
    <property type="project" value="UniProtKB-EC"/>
</dbReference>
<dbReference type="EC" id="2.8.1.14" evidence="3"/>
<dbReference type="Gene3D" id="2.40.30.10">
    <property type="entry name" value="Translation factors"/>
    <property type="match status" value="1"/>
</dbReference>
<comment type="function">
    <text evidence="1">Catalyzes the 2-thiolation of uridine at the wobble position (U34) of mitochondrial tRNA(Lys), tRNA(Glu) and tRNA(Gln). Required for the formation of 5-taurinomethyl-2-thiouridine (tm5s2U) of mitochondrial tRNA(Lys), tRNA(Glu), and tRNA(Gln) at the wobble position. ATP is required to activate the C2 atom of the wobble base.</text>
</comment>
<dbReference type="InterPro" id="IPR051305">
    <property type="entry name" value="tRNA_2-thiouridylase_MnmA"/>
</dbReference>
<keyword evidence="7" id="KW-0547">Nucleotide-binding</keyword>
<comment type="catalytic activity">
    <reaction evidence="11">
        <text>5-taurinomethyluridine(34) in tRNA + S-sulfanyl-L-cysteinyl-[protein] + AH2 + ATP = 5-taurinomethyl-2-thiouridine(34) in tRNA + L-cysteinyl-[protein] + A + AMP + diphosphate + H(+)</text>
        <dbReference type="Rhea" id="RHEA:47040"/>
        <dbReference type="Rhea" id="RHEA-COMP:10131"/>
        <dbReference type="Rhea" id="RHEA-COMP:11726"/>
        <dbReference type="Rhea" id="RHEA-COMP:11732"/>
        <dbReference type="Rhea" id="RHEA-COMP:11733"/>
        <dbReference type="ChEBI" id="CHEBI:13193"/>
        <dbReference type="ChEBI" id="CHEBI:15378"/>
        <dbReference type="ChEBI" id="CHEBI:17499"/>
        <dbReference type="ChEBI" id="CHEBI:29950"/>
        <dbReference type="ChEBI" id="CHEBI:30616"/>
        <dbReference type="ChEBI" id="CHEBI:33019"/>
        <dbReference type="ChEBI" id="CHEBI:61963"/>
        <dbReference type="ChEBI" id="CHEBI:87171"/>
        <dbReference type="ChEBI" id="CHEBI:87172"/>
        <dbReference type="ChEBI" id="CHEBI:456215"/>
        <dbReference type="EC" id="2.8.1.14"/>
    </reaction>
</comment>
<dbReference type="InterPro" id="IPR004506">
    <property type="entry name" value="MnmA-like"/>
</dbReference>
<dbReference type="PANTHER" id="PTHR43052">
    <property type="match status" value="1"/>
</dbReference>
<dbReference type="NCBIfam" id="TIGR00420">
    <property type="entry name" value="trmU"/>
    <property type="match status" value="1"/>
</dbReference>
<evidence type="ECO:0000256" key="1">
    <source>
        <dbReference type="ARBA" id="ARBA00003986"/>
    </source>
</evidence>
<gene>
    <name evidence="15" type="ORF">AB1Y20_007120</name>
</gene>
<dbReference type="HAMAP" id="MF_00144">
    <property type="entry name" value="tRNA_thiouridyl_MnmA"/>
    <property type="match status" value="1"/>
</dbReference>
<evidence type="ECO:0000256" key="9">
    <source>
        <dbReference type="ARBA" id="ARBA00022884"/>
    </source>
</evidence>
<dbReference type="InterPro" id="IPR003808">
    <property type="entry name" value="Fe-S_metab-assoc_dom"/>
</dbReference>
<evidence type="ECO:0000313" key="16">
    <source>
        <dbReference type="Proteomes" id="UP001515480"/>
    </source>
</evidence>
<evidence type="ECO:0000259" key="14">
    <source>
        <dbReference type="Pfam" id="PF20259"/>
    </source>
</evidence>
<dbReference type="InterPro" id="IPR046884">
    <property type="entry name" value="MnmA-like_central"/>
</dbReference>
<dbReference type="SUPFAM" id="SSF52402">
    <property type="entry name" value="Adenine nucleotide alpha hydrolases-like"/>
    <property type="match status" value="1"/>
</dbReference>
<dbReference type="GO" id="GO:0000049">
    <property type="term" value="F:tRNA binding"/>
    <property type="evidence" value="ECO:0007669"/>
    <property type="project" value="UniProtKB-KW"/>
</dbReference>
<dbReference type="Gene3D" id="2.30.30.280">
    <property type="entry name" value="Adenine nucleotide alpha hydrolases-like domains"/>
    <property type="match status" value="1"/>
</dbReference>